<dbReference type="EMBL" id="JACAZH010000013">
    <property type="protein sequence ID" value="KAF7351264.1"/>
    <property type="molecule type" value="Genomic_DNA"/>
</dbReference>
<evidence type="ECO:0000256" key="2">
    <source>
        <dbReference type="ARBA" id="ARBA00023277"/>
    </source>
</evidence>
<dbReference type="Gene3D" id="1.10.8.1080">
    <property type="match status" value="1"/>
</dbReference>
<dbReference type="CDD" id="cd05007">
    <property type="entry name" value="SIS_Etherase"/>
    <property type="match status" value="1"/>
</dbReference>
<dbReference type="GO" id="GO:0016835">
    <property type="term" value="F:carbon-oxygen lyase activity"/>
    <property type="evidence" value="ECO:0007669"/>
    <property type="project" value="InterPro"/>
</dbReference>
<feature type="region of interest" description="Disordered" evidence="3">
    <location>
        <begin position="1"/>
        <end position="77"/>
    </location>
</feature>
<keyword evidence="1" id="KW-0456">Lyase</keyword>
<evidence type="ECO:0000256" key="3">
    <source>
        <dbReference type="SAM" id="MobiDB-lite"/>
    </source>
</evidence>
<dbReference type="GO" id="GO:0016301">
    <property type="term" value="F:kinase activity"/>
    <property type="evidence" value="ECO:0007669"/>
    <property type="project" value="UniProtKB-KW"/>
</dbReference>
<dbReference type="GO" id="GO:0042593">
    <property type="term" value="P:glucose homeostasis"/>
    <property type="evidence" value="ECO:0007669"/>
    <property type="project" value="TreeGrafter"/>
</dbReference>
<accession>A0A8H7CUT8</accession>
<reference evidence="5" key="1">
    <citation type="submission" date="2020-05" db="EMBL/GenBank/DDBJ databases">
        <title>Mycena genomes resolve the evolution of fungal bioluminescence.</title>
        <authorList>
            <person name="Tsai I.J."/>
        </authorList>
    </citation>
    <scope>NUCLEOTIDE SEQUENCE</scope>
    <source>
        <strain evidence="5">160909Yilan</strain>
    </source>
</reference>
<dbReference type="AlphaFoldDB" id="A0A8H7CUT8"/>
<dbReference type="SUPFAM" id="SSF53697">
    <property type="entry name" value="SIS domain"/>
    <property type="match status" value="1"/>
</dbReference>
<dbReference type="GO" id="GO:0009750">
    <property type="term" value="P:response to fructose"/>
    <property type="evidence" value="ECO:0007669"/>
    <property type="project" value="TreeGrafter"/>
</dbReference>
<dbReference type="OrthoDB" id="311172at2759"/>
<dbReference type="GO" id="GO:0070095">
    <property type="term" value="F:fructose-6-phosphate binding"/>
    <property type="evidence" value="ECO:0007669"/>
    <property type="project" value="TreeGrafter"/>
</dbReference>
<feature type="compositionally biased region" description="Low complexity" evidence="3">
    <location>
        <begin position="27"/>
        <end position="50"/>
    </location>
</feature>
<dbReference type="GO" id="GO:0030246">
    <property type="term" value="F:carbohydrate binding"/>
    <property type="evidence" value="ECO:0007669"/>
    <property type="project" value="TreeGrafter"/>
</dbReference>
<dbReference type="PANTHER" id="PTHR10088:SF4">
    <property type="entry name" value="GLUCOKINASE REGULATORY PROTEIN"/>
    <property type="match status" value="1"/>
</dbReference>
<dbReference type="GO" id="GO:0004857">
    <property type="term" value="F:enzyme inhibitor activity"/>
    <property type="evidence" value="ECO:0007669"/>
    <property type="project" value="TreeGrafter"/>
</dbReference>
<dbReference type="PROSITE" id="PS01272">
    <property type="entry name" value="GCKR"/>
    <property type="match status" value="1"/>
</dbReference>
<dbReference type="GO" id="GO:0046348">
    <property type="term" value="P:amino sugar catabolic process"/>
    <property type="evidence" value="ECO:0007669"/>
    <property type="project" value="InterPro"/>
</dbReference>
<feature type="compositionally biased region" description="Polar residues" evidence="3">
    <location>
        <begin position="68"/>
        <end position="77"/>
    </location>
</feature>
<keyword evidence="5" id="KW-0418">Kinase</keyword>
<dbReference type="Proteomes" id="UP000623467">
    <property type="component" value="Unassembled WGS sequence"/>
</dbReference>
<organism evidence="5 6">
    <name type="scientific">Mycena sanguinolenta</name>
    <dbReference type="NCBI Taxonomy" id="230812"/>
    <lineage>
        <taxon>Eukaryota</taxon>
        <taxon>Fungi</taxon>
        <taxon>Dikarya</taxon>
        <taxon>Basidiomycota</taxon>
        <taxon>Agaricomycotina</taxon>
        <taxon>Agaricomycetes</taxon>
        <taxon>Agaricomycetidae</taxon>
        <taxon>Agaricales</taxon>
        <taxon>Marasmiineae</taxon>
        <taxon>Mycenaceae</taxon>
        <taxon>Mycena</taxon>
    </lineage>
</organism>
<dbReference type="InterPro" id="IPR046348">
    <property type="entry name" value="SIS_dom_sf"/>
</dbReference>
<dbReference type="GO" id="GO:0019899">
    <property type="term" value="F:enzyme binding"/>
    <property type="evidence" value="ECO:0007669"/>
    <property type="project" value="TreeGrafter"/>
</dbReference>
<dbReference type="GO" id="GO:0005829">
    <property type="term" value="C:cytosol"/>
    <property type="evidence" value="ECO:0007669"/>
    <property type="project" value="TreeGrafter"/>
</dbReference>
<dbReference type="NCBIfam" id="NF009222">
    <property type="entry name" value="PRK12570.1"/>
    <property type="match status" value="1"/>
</dbReference>
<protein>
    <submittedName>
        <fullName evidence="5">Glucokinase regulator family</fullName>
    </submittedName>
</protein>
<dbReference type="InterPro" id="IPR040190">
    <property type="entry name" value="MURQ/GCKR"/>
</dbReference>
<sequence length="379" mass="39991">MSSAASAWMHRELSQMTSAPPVVRMASVPRASGSSSPSNRLSPSNRHSPPTRVSTPRKQPPDLDDLGTEQSNPATQNIDKLNTLEMCRLINAEDALVASAVAEITPAISAVIDCITERMQQGGRLLYMGAGTSGRLGVLDLSDMPTSYNADPMRYIALAAGGDVTLRTARPPVEDSRAAGAADFGSLLPVPQDTLIGISASGRTPYVLGALHSARAHGLLTVGLVHTRHSAVALEGQCDYVLECVVGPEVIAGSTRLKAGTATKMILNMISTAVQIKLGNTYGNLMVDVHPSNVKFAARARNIIRNLAGQVAGSRAKTYSDEELDGVIARCGGSVKLAVVVVASGWGVPLCIDALERRGGSLREVLEDVRYETVVRVFV</sequence>
<dbReference type="InterPro" id="IPR001347">
    <property type="entry name" value="SIS_dom"/>
</dbReference>
<keyword evidence="2" id="KW-0119">Carbohydrate metabolism</keyword>
<dbReference type="GO" id="GO:0005654">
    <property type="term" value="C:nucleoplasm"/>
    <property type="evidence" value="ECO:0007669"/>
    <property type="project" value="TreeGrafter"/>
</dbReference>
<keyword evidence="6" id="KW-1185">Reference proteome</keyword>
<dbReference type="InterPro" id="IPR005488">
    <property type="entry name" value="Etherase_MurQ"/>
</dbReference>
<evidence type="ECO:0000259" key="4">
    <source>
        <dbReference type="PROSITE" id="PS51464"/>
    </source>
</evidence>
<dbReference type="InterPro" id="IPR005486">
    <property type="entry name" value="Glucokinase_regulatory_CS"/>
</dbReference>
<evidence type="ECO:0000313" key="6">
    <source>
        <dbReference type="Proteomes" id="UP000623467"/>
    </source>
</evidence>
<keyword evidence="5" id="KW-0808">Transferase</keyword>
<dbReference type="NCBIfam" id="NF003915">
    <property type="entry name" value="PRK05441.1"/>
    <property type="match status" value="1"/>
</dbReference>
<dbReference type="PANTHER" id="PTHR10088">
    <property type="entry name" value="GLUCOKINASE REGULATORY PROTEIN"/>
    <property type="match status" value="1"/>
</dbReference>
<dbReference type="Gene3D" id="3.40.50.10490">
    <property type="entry name" value="Glucose-6-phosphate isomerase like protein, domain 1"/>
    <property type="match status" value="1"/>
</dbReference>
<dbReference type="Pfam" id="PF22645">
    <property type="entry name" value="GKRP_SIS_N"/>
    <property type="match status" value="1"/>
</dbReference>
<name>A0A8H7CUT8_9AGAR</name>
<evidence type="ECO:0000256" key="1">
    <source>
        <dbReference type="ARBA" id="ARBA00023239"/>
    </source>
</evidence>
<proteinExistence type="predicted"/>
<feature type="domain" description="SIS" evidence="4">
    <location>
        <begin position="115"/>
        <end position="280"/>
    </location>
</feature>
<gene>
    <name evidence="5" type="ORF">MSAN_01557900</name>
</gene>
<dbReference type="PROSITE" id="PS51464">
    <property type="entry name" value="SIS"/>
    <property type="match status" value="1"/>
</dbReference>
<evidence type="ECO:0000313" key="5">
    <source>
        <dbReference type="EMBL" id="KAF7351264.1"/>
    </source>
</evidence>
<comment type="caution">
    <text evidence="5">The sequence shown here is derived from an EMBL/GenBank/DDBJ whole genome shotgun (WGS) entry which is preliminary data.</text>
</comment>